<evidence type="ECO:0000256" key="6">
    <source>
        <dbReference type="SAM" id="MobiDB-lite"/>
    </source>
</evidence>
<name>A0AAJ7BGA7_CEPCN</name>
<feature type="domain" description="C2H2-type" evidence="7">
    <location>
        <begin position="308"/>
        <end position="335"/>
    </location>
</feature>
<evidence type="ECO:0000256" key="3">
    <source>
        <dbReference type="ARBA" id="ARBA00022771"/>
    </source>
</evidence>
<sequence>MHFFRPWNDANGERPLSPEVTKPGTRSLSEMTERSIREKVKCEPKEEESVHASTVPIENVKNVVEQNLLPEDRISESPGTSSPSSRTSEDLTERNNLSMLRNFVYNTRPDNVATSSSSSSSSTSSSPSVFSYPSASPRAESSQSTSYMPPYQLPVYPTEYPANLANGIVPMAGSMEFPTASKFAEASAGFAAACASSMELPTFPPQPMYYGMPNFNLPQPSYATMESAVNYINQQEAVAKQIKKLRPKKFRCEYCNVAFSNNGQLRGHTRIHTGERPFTCNIDSCGKSFTRNEELTRHKRIHTGLRPHACILCGKRFGRKDHLKKHARTHENRMPYYLPAPNGSGTFAFGHPLTAGPLMQPYLFSL</sequence>
<dbReference type="Pfam" id="PF00096">
    <property type="entry name" value="zf-C2H2"/>
    <property type="match status" value="3"/>
</dbReference>
<dbReference type="FunFam" id="3.30.160.60:FF:000100">
    <property type="entry name" value="Zinc finger 45-like"/>
    <property type="match status" value="1"/>
</dbReference>
<accession>A0AAJ7BGA7</accession>
<proteinExistence type="predicted"/>
<dbReference type="GO" id="GO:0000978">
    <property type="term" value="F:RNA polymerase II cis-regulatory region sequence-specific DNA binding"/>
    <property type="evidence" value="ECO:0007669"/>
    <property type="project" value="TreeGrafter"/>
</dbReference>
<dbReference type="PROSITE" id="PS00028">
    <property type="entry name" value="ZINC_FINGER_C2H2_1"/>
    <property type="match status" value="3"/>
</dbReference>
<feature type="domain" description="C2H2-type" evidence="7">
    <location>
        <begin position="278"/>
        <end position="307"/>
    </location>
</feature>
<dbReference type="Proteomes" id="UP000694920">
    <property type="component" value="Unplaced"/>
</dbReference>
<dbReference type="GO" id="GO:0000981">
    <property type="term" value="F:DNA-binding transcription factor activity, RNA polymerase II-specific"/>
    <property type="evidence" value="ECO:0007669"/>
    <property type="project" value="TreeGrafter"/>
</dbReference>
<feature type="domain" description="C2H2-type" evidence="7">
    <location>
        <begin position="250"/>
        <end position="277"/>
    </location>
</feature>
<feature type="region of interest" description="Disordered" evidence="6">
    <location>
        <begin position="109"/>
        <end position="146"/>
    </location>
</feature>
<keyword evidence="2" id="KW-0677">Repeat</keyword>
<dbReference type="PANTHER" id="PTHR23235:SF139">
    <property type="entry name" value="HUCKEBEIN"/>
    <property type="match status" value="1"/>
</dbReference>
<dbReference type="KEGG" id="ccin:107263008"/>
<feature type="compositionally biased region" description="Low complexity" evidence="6">
    <location>
        <begin position="76"/>
        <end position="86"/>
    </location>
</feature>
<dbReference type="SUPFAM" id="SSF57667">
    <property type="entry name" value="beta-beta-alpha zinc fingers"/>
    <property type="match status" value="2"/>
</dbReference>
<feature type="region of interest" description="Disordered" evidence="6">
    <location>
        <begin position="1"/>
        <end position="96"/>
    </location>
</feature>
<dbReference type="PANTHER" id="PTHR23235">
    <property type="entry name" value="KRUEPPEL-LIKE TRANSCRIPTION FACTOR"/>
    <property type="match status" value="1"/>
</dbReference>
<keyword evidence="3 5" id="KW-0863">Zinc-finger</keyword>
<dbReference type="GeneID" id="107263008"/>
<keyword evidence="4" id="KW-0862">Zinc</keyword>
<dbReference type="Gene3D" id="3.30.160.60">
    <property type="entry name" value="Classic Zinc Finger"/>
    <property type="match status" value="3"/>
</dbReference>
<reference evidence="9" key="1">
    <citation type="submission" date="2025-08" db="UniProtKB">
        <authorList>
            <consortium name="RefSeq"/>
        </authorList>
    </citation>
    <scope>IDENTIFICATION</scope>
</reference>
<dbReference type="InterPro" id="IPR013087">
    <property type="entry name" value="Znf_C2H2_type"/>
</dbReference>
<evidence type="ECO:0000256" key="5">
    <source>
        <dbReference type="PROSITE-ProRule" id="PRU00042"/>
    </source>
</evidence>
<organism evidence="8 9">
    <name type="scientific">Cephus cinctus</name>
    <name type="common">Wheat stem sawfly</name>
    <dbReference type="NCBI Taxonomy" id="211228"/>
    <lineage>
        <taxon>Eukaryota</taxon>
        <taxon>Metazoa</taxon>
        <taxon>Ecdysozoa</taxon>
        <taxon>Arthropoda</taxon>
        <taxon>Hexapoda</taxon>
        <taxon>Insecta</taxon>
        <taxon>Pterygota</taxon>
        <taxon>Neoptera</taxon>
        <taxon>Endopterygota</taxon>
        <taxon>Hymenoptera</taxon>
        <taxon>Cephoidea</taxon>
        <taxon>Cephidae</taxon>
        <taxon>Cephus</taxon>
    </lineage>
</organism>
<dbReference type="GO" id="GO:0008270">
    <property type="term" value="F:zinc ion binding"/>
    <property type="evidence" value="ECO:0007669"/>
    <property type="project" value="UniProtKB-KW"/>
</dbReference>
<dbReference type="FunFam" id="3.30.160.60:FF:000257">
    <property type="entry name" value="ZXD family zinc finger C"/>
    <property type="match status" value="1"/>
</dbReference>
<keyword evidence="1" id="KW-0479">Metal-binding</keyword>
<evidence type="ECO:0000256" key="2">
    <source>
        <dbReference type="ARBA" id="ARBA00022737"/>
    </source>
</evidence>
<gene>
    <name evidence="9" type="primary">LOC107263008</name>
</gene>
<evidence type="ECO:0000256" key="4">
    <source>
        <dbReference type="ARBA" id="ARBA00022833"/>
    </source>
</evidence>
<evidence type="ECO:0000313" key="9">
    <source>
        <dbReference type="RefSeq" id="XP_015585277.1"/>
    </source>
</evidence>
<protein>
    <submittedName>
        <fullName evidence="9">Krueppel-like factor 14</fullName>
    </submittedName>
</protein>
<evidence type="ECO:0000256" key="1">
    <source>
        <dbReference type="ARBA" id="ARBA00022723"/>
    </source>
</evidence>
<evidence type="ECO:0000259" key="7">
    <source>
        <dbReference type="PROSITE" id="PS50157"/>
    </source>
</evidence>
<dbReference type="RefSeq" id="XP_015585277.1">
    <property type="nucleotide sequence ID" value="XM_015729791.2"/>
</dbReference>
<dbReference type="AlphaFoldDB" id="A0AAJ7BGA7"/>
<feature type="compositionally biased region" description="Basic and acidic residues" evidence="6">
    <location>
        <begin position="31"/>
        <end position="50"/>
    </location>
</feature>
<feature type="compositionally biased region" description="Low complexity" evidence="6">
    <location>
        <begin position="115"/>
        <end position="137"/>
    </location>
</feature>
<keyword evidence="8" id="KW-1185">Reference proteome</keyword>
<dbReference type="PROSITE" id="PS50157">
    <property type="entry name" value="ZINC_FINGER_C2H2_2"/>
    <property type="match status" value="3"/>
</dbReference>
<evidence type="ECO:0000313" key="8">
    <source>
        <dbReference type="Proteomes" id="UP000694920"/>
    </source>
</evidence>
<dbReference type="InterPro" id="IPR036236">
    <property type="entry name" value="Znf_C2H2_sf"/>
</dbReference>
<dbReference type="SMART" id="SM00355">
    <property type="entry name" value="ZnF_C2H2"/>
    <property type="match status" value="3"/>
</dbReference>